<dbReference type="SMART" id="SM00369">
    <property type="entry name" value="LRR_TYP"/>
    <property type="match status" value="6"/>
</dbReference>
<keyword evidence="1" id="KW-0433">Leucine-rich repeat</keyword>
<reference evidence="5" key="3">
    <citation type="submission" date="2025-09" db="UniProtKB">
        <authorList>
            <consortium name="Ensembl"/>
        </authorList>
    </citation>
    <scope>IDENTIFICATION</scope>
</reference>
<feature type="transmembrane region" description="Helical" evidence="3">
    <location>
        <begin position="293"/>
        <end position="315"/>
    </location>
</feature>
<name>G1L9N0_AILME</name>
<keyword evidence="3" id="KW-1133">Transmembrane helix</keyword>
<evidence type="ECO:0000313" key="6">
    <source>
        <dbReference type="Proteomes" id="UP000008912"/>
    </source>
</evidence>
<evidence type="ECO:0000313" key="5">
    <source>
        <dbReference type="Ensembl" id="ENSAMEP00000003603.2"/>
    </source>
</evidence>
<evidence type="ECO:0000256" key="1">
    <source>
        <dbReference type="ARBA" id="ARBA00022614"/>
    </source>
</evidence>
<dbReference type="HOGENOM" id="CLU_041090_0_0_1"/>
<dbReference type="Ensembl" id="ENSAMET00000003744.2">
    <property type="protein sequence ID" value="ENSAMEP00000003603.2"/>
    <property type="gene ID" value="ENSAMEG00000003421.2"/>
</dbReference>
<feature type="chain" id="PRO_5030170663" description="Leucine rich repeat containing 53" evidence="4">
    <location>
        <begin position="18"/>
        <end position="535"/>
    </location>
</feature>
<evidence type="ECO:0000256" key="4">
    <source>
        <dbReference type="SAM" id="SignalP"/>
    </source>
</evidence>
<dbReference type="InterPro" id="IPR003591">
    <property type="entry name" value="Leu-rich_rpt_typical-subtyp"/>
</dbReference>
<protein>
    <recommendedName>
        <fullName evidence="7">Leucine rich repeat containing 53</fullName>
    </recommendedName>
</protein>
<dbReference type="Gene3D" id="3.80.10.10">
    <property type="entry name" value="Ribonuclease Inhibitor"/>
    <property type="match status" value="2"/>
</dbReference>
<evidence type="ECO:0008006" key="7">
    <source>
        <dbReference type="Google" id="ProtNLM"/>
    </source>
</evidence>
<evidence type="ECO:0000256" key="2">
    <source>
        <dbReference type="ARBA" id="ARBA00022737"/>
    </source>
</evidence>
<dbReference type="Pfam" id="PF13855">
    <property type="entry name" value="LRR_8"/>
    <property type="match status" value="2"/>
</dbReference>
<accession>G1L9N0</accession>
<keyword evidence="4" id="KW-0732">Signal</keyword>
<dbReference type="AlphaFoldDB" id="G1L9N0"/>
<dbReference type="STRING" id="9646.ENSAMEP00000003603"/>
<reference evidence="5 6" key="1">
    <citation type="journal article" date="2010" name="Nature">
        <title>The sequence and de novo assembly of the giant panda genome.</title>
        <authorList>
            <person name="Li R."/>
            <person name="Fan W."/>
            <person name="Tian G."/>
            <person name="Zhu H."/>
            <person name="He L."/>
            <person name="Cai J."/>
            <person name="Huang Q."/>
            <person name="Cai Q."/>
            <person name="Li B."/>
            <person name="Bai Y."/>
            <person name="Zhang Z."/>
            <person name="Zhang Y."/>
            <person name="Wang W."/>
            <person name="Li J."/>
            <person name="Wei F."/>
            <person name="Li H."/>
            <person name="Jian M."/>
            <person name="Li J."/>
            <person name="Zhang Z."/>
            <person name="Nielsen R."/>
            <person name="Li D."/>
            <person name="Gu W."/>
            <person name="Yang Z."/>
            <person name="Xuan Z."/>
            <person name="Ryder O.A."/>
            <person name="Leung F.C."/>
            <person name="Zhou Y."/>
            <person name="Cao J."/>
            <person name="Sun X."/>
            <person name="Fu Y."/>
            <person name="Fang X."/>
            <person name="Guo X."/>
            <person name="Wang B."/>
            <person name="Hou R."/>
            <person name="Shen F."/>
            <person name="Mu B."/>
            <person name="Ni P."/>
            <person name="Lin R."/>
            <person name="Qian W."/>
            <person name="Wang G."/>
            <person name="Yu C."/>
            <person name="Nie W."/>
            <person name="Wang J."/>
            <person name="Wu Z."/>
            <person name="Liang H."/>
            <person name="Min J."/>
            <person name="Wu Q."/>
            <person name="Cheng S."/>
            <person name="Ruan J."/>
            <person name="Wang M."/>
            <person name="Shi Z."/>
            <person name="Wen M."/>
            <person name="Liu B."/>
            <person name="Ren X."/>
            <person name="Zheng H."/>
            <person name="Dong D."/>
            <person name="Cook K."/>
            <person name="Shan G."/>
            <person name="Zhang H."/>
            <person name="Kosiol C."/>
            <person name="Xie X."/>
            <person name="Lu Z."/>
            <person name="Zheng H."/>
            <person name="Li Y."/>
            <person name="Steiner C.C."/>
            <person name="Lam T.T."/>
            <person name="Lin S."/>
            <person name="Zhang Q."/>
            <person name="Li G."/>
            <person name="Tian J."/>
            <person name="Gong T."/>
            <person name="Liu H."/>
            <person name="Zhang D."/>
            <person name="Fang L."/>
            <person name="Ye C."/>
            <person name="Zhang J."/>
            <person name="Hu W."/>
            <person name="Xu A."/>
            <person name="Ren Y."/>
            <person name="Zhang G."/>
            <person name="Bruford M.W."/>
            <person name="Li Q."/>
            <person name="Ma L."/>
            <person name="Guo Y."/>
            <person name="An N."/>
            <person name="Hu Y."/>
            <person name="Zheng Y."/>
            <person name="Shi Y."/>
            <person name="Li Z."/>
            <person name="Liu Q."/>
            <person name="Chen Y."/>
            <person name="Zhao J."/>
            <person name="Qu N."/>
            <person name="Zhao S."/>
            <person name="Tian F."/>
            <person name="Wang X."/>
            <person name="Wang H."/>
            <person name="Xu L."/>
            <person name="Liu X."/>
            <person name="Vinar T."/>
            <person name="Wang Y."/>
            <person name="Lam T.W."/>
            <person name="Yiu S.M."/>
            <person name="Liu S."/>
            <person name="Zhang H."/>
            <person name="Li D."/>
            <person name="Huang Y."/>
            <person name="Wang X."/>
            <person name="Yang G."/>
            <person name="Jiang Z."/>
            <person name="Wang J."/>
            <person name="Qin N."/>
            <person name="Li L."/>
            <person name="Li J."/>
            <person name="Bolund L."/>
            <person name="Kristiansen K."/>
            <person name="Wong G.K."/>
            <person name="Olson M."/>
            <person name="Zhang X."/>
            <person name="Li S."/>
            <person name="Yang H."/>
            <person name="Wang J."/>
            <person name="Wang J."/>
        </authorList>
    </citation>
    <scope>NUCLEOTIDE SEQUENCE [LARGE SCALE GENOMIC DNA]</scope>
</reference>
<dbReference type="PANTHER" id="PTHR24369:SF161">
    <property type="entry name" value="LEUCINE-RICH REPEAT-CONTAINING PROTEIN 53"/>
    <property type="match status" value="1"/>
</dbReference>
<dbReference type="InParanoid" id="G1L9N0"/>
<dbReference type="InterPro" id="IPR050541">
    <property type="entry name" value="LRR_TM_domain-containing"/>
</dbReference>
<evidence type="ECO:0000256" key="3">
    <source>
        <dbReference type="SAM" id="Phobius"/>
    </source>
</evidence>
<dbReference type="GO" id="GO:0005886">
    <property type="term" value="C:plasma membrane"/>
    <property type="evidence" value="ECO:0007669"/>
    <property type="project" value="TreeGrafter"/>
</dbReference>
<dbReference type="GeneTree" id="ENSGT00940000161095"/>
<sequence>MVLRLVAACPASCVVCARDVTLCQQLTYIVAAPVTTRVLIVTDGNLSSIESTNLSLLFNLALLSLSRNGIEDVQEDALHGLSKLRTLLLEHNQISSSSLTDRTFSKLQGLRVLVLSNNALRSLRGSWFRNTKGLTRLQLDGNQITNLTGSSFGGTKLHSLRHLDLSNNFISYIGKDAFQPLPQLQEVDLSRNRLAHIPDVFTPLKQLILLSLDKNRWSCSCDLYPLARFLRNYVKSSARVLRNAKDLSCQPSAAAVAPAQSVLRLSETSCDSKVSNFTLVLKDRSPLLPGQDVALLTVVGFAGAVGLTCLGLVVFNWKLRQGKANEHTSENLCCRTFDESLCAHEARNYHAKGYCNCHLTQGNELKVMSTVGSRKETPLLRENSHQAALASESTALDGSFRNLKGKDHGADSTFFCFGGRLLQSGCAEPPGNMAAFNEAGLLTRYCPKRVKKLRNHEPGEVQPQTLPQHVTRTIDINGDTFSRRYATSASMLARKSLEKPLTNESWQFQYINQDHTDDLKRQQKRNAANLGKWKK</sequence>
<organism evidence="5 6">
    <name type="scientific">Ailuropoda melanoleuca</name>
    <name type="common">Giant panda</name>
    <dbReference type="NCBI Taxonomy" id="9646"/>
    <lineage>
        <taxon>Eukaryota</taxon>
        <taxon>Metazoa</taxon>
        <taxon>Chordata</taxon>
        <taxon>Craniata</taxon>
        <taxon>Vertebrata</taxon>
        <taxon>Euteleostomi</taxon>
        <taxon>Mammalia</taxon>
        <taxon>Eutheria</taxon>
        <taxon>Laurasiatheria</taxon>
        <taxon>Carnivora</taxon>
        <taxon>Caniformia</taxon>
        <taxon>Ursidae</taxon>
        <taxon>Ailuropoda</taxon>
    </lineage>
</organism>
<dbReference type="InterPro" id="IPR032675">
    <property type="entry name" value="LRR_dom_sf"/>
</dbReference>
<dbReference type="InterPro" id="IPR001611">
    <property type="entry name" value="Leu-rich_rpt"/>
</dbReference>
<keyword evidence="6" id="KW-1185">Reference proteome</keyword>
<dbReference type="PANTHER" id="PTHR24369">
    <property type="entry name" value="ANTIGEN BSP, PUTATIVE-RELATED"/>
    <property type="match status" value="1"/>
</dbReference>
<proteinExistence type="predicted"/>
<dbReference type="Proteomes" id="UP000008912">
    <property type="component" value="Unassembled WGS sequence"/>
</dbReference>
<keyword evidence="2" id="KW-0677">Repeat</keyword>
<feature type="signal peptide" evidence="4">
    <location>
        <begin position="1"/>
        <end position="17"/>
    </location>
</feature>
<keyword evidence="3" id="KW-0472">Membrane</keyword>
<dbReference type="PROSITE" id="PS51450">
    <property type="entry name" value="LRR"/>
    <property type="match status" value="1"/>
</dbReference>
<dbReference type="SUPFAM" id="SSF52058">
    <property type="entry name" value="L domain-like"/>
    <property type="match status" value="1"/>
</dbReference>
<reference evidence="5" key="2">
    <citation type="submission" date="2025-08" db="UniProtKB">
        <authorList>
            <consortium name="Ensembl"/>
        </authorList>
    </citation>
    <scope>IDENTIFICATION</scope>
</reference>
<keyword evidence="3" id="KW-0812">Transmembrane</keyword>
<dbReference type="eggNOG" id="KOG0619">
    <property type="taxonomic scope" value="Eukaryota"/>
</dbReference>